<gene>
    <name evidence="1" type="ORF">GE300_01200</name>
</gene>
<evidence type="ECO:0000313" key="2">
    <source>
        <dbReference type="Proteomes" id="UP000474957"/>
    </source>
</evidence>
<protein>
    <recommendedName>
        <fullName evidence="3">Sulfotransferase family protein</fullName>
    </recommendedName>
</protein>
<proteinExistence type="predicted"/>
<dbReference type="SUPFAM" id="SSF52540">
    <property type="entry name" value="P-loop containing nucleoside triphosphate hydrolases"/>
    <property type="match status" value="1"/>
</dbReference>
<dbReference type="Proteomes" id="UP000474957">
    <property type="component" value="Unassembled WGS sequence"/>
</dbReference>
<sequence>MPNPDNITSPVTLVSYGRSGTSLVHRVLGAHPEVDACGETQPLIFGTWEATSRVRHVIRRDTHLPGGVDFDARCAKAVRAVFLAHFDAPEKPRWAHKPINLPYTFDRRQKDNPRKMARALDSYWPIMNACFPDAANITVLRHPYDVALSAQAYWGHPIERIWRHIVRMAAVIDHADSPIRFAVSHARMSQEPEAEIARLLDHVGLSQDPACFAASEMVYVSKRGAGAKPKAKMTDHVARAFSHKDRWSELDRSSFTDADHEVLTAMWARFGETLTF</sequence>
<dbReference type="Pfam" id="PF13469">
    <property type="entry name" value="Sulfotransfer_3"/>
    <property type="match status" value="1"/>
</dbReference>
<keyword evidence="2" id="KW-1185">Reference proteome</keyword>
<dbReference type="RefSeq" id="WP_154444091.1">
    <property type="nucleotide sequence ID" value="NZ_WIND01000001.1"/>
</dbReference>
<evidence type="ECO:0000313" key="1">
    <source>
        <dbReference type="EMBL" id="MSU88231.1"/>
    </source>
</evidence>
<dbReference type="Gene3D" id="3.40.50.300">
    <property type="entry name" value="P-loop containing nucleotide triphosphate hydrolases"/>
    <property type="match status" value="1"/>
</dbReference>
<evidence type="ECO:0008006" key="3">
    <source>
        <dbReference type="Google" id="ProtNLM"/>
    </source>
</evidence>
<accession>A0A6L5YVA4</accession>
<name>A0A6L5YVA4_9RHOB</name>
<dbReference type="AlphaFoldDB" id="A0A6L5YVA4"/>
<comment type="caution">
    <text evidence="1">The sequence shown here is derived from an EMBL/GenBank/DDBJ whole genome shotgun (WGS) entry which is preliminary data.</text>
</comment>
<reference evidence="1 2" key="1">
    <citation type="submission" date="2019-10" db="EMBL/GenBank/DDBJ databases">
        <title>Cognatihalovulum marinum gen. nov. sp. nov., a new member of the family Rhodobacteraceae isolated from deep seawater of the Northwest Indian Ocean.</title>
        <authorList>
            <person name="Ruan C."/>
            <person name="Wang J."/>
            <person name="Zheng X."/>
            <person name="Song L."/>
            <person name="Zhu Y."/>
            <person name="Huang Y."/>
            <person name="Lu Z."/>
            <person name="Du W."/>
            <person name="Huang L."/>
            <person name="Dai X."/>
        </authorList>
    </citation>
    <scope>NUCLEOTIDE SEQUENCE [LARGE SCALE GENOMIC DNA]</scope>
    <source>
        <strain evidence="1 2">2CG4</strain>
    </source>
</reference>
<organism evidence="1 2">
    <name type="scientific">Halovulum marinum</name>
    <dbReference type="NCBI Taxonomy" id="2662447"/>
    <lineage>
        <taxon>Bacteria</taxon>
        <taxon>Pseudomonadati</taxon>
        <taxon>Pseudomonadota</taxon>
        <taxon>Alphaproteobacteria</taxon>
        <taxon>Rhodobacterales</taxon>
        <taxon>Paracoccaceae</taxon>
        <taxon>Halovulum</taxon>
    </lineage>
</organism>
<dbReference type="EMBL" id="WIND01000001">
    <property type="protein sequence ID" value="MSU88231.1"/>
    <property type="molecule type" value="Genomic_DNA"/>
</dbReference>
<dbReference type="InterPro" id="IPR027417">
    <property type="entry name" value="P-loop_NTPase"/>
</dbReference>